<dbReference type="PANTHER" id="PTHR30069:SF29">
    <property type="entry name" value="HEMOGLOBIN AND HEMOGLOBIN-HAPTOGLOBIN-BINDING PROTEIN 1-RELATED"/>
    <property type="match status" value="1"/>
</dbReference>
<name>A0A644XLV9_9ZZZZ</name>
<dbReference type="Gene3D" id="2.40.170.20">
    <property type="entry name" value="TonB-dependent receptor, beta-barrel domain"/>
    <property type="match status" value="1"/>
</dbReference>
<evidence type="ECO:0000313" key="9">
    <source>
        <dbReference type="EMBL" id="MPM16791.1"/>
    </source>
</evidence>
<dbReference type="GO" id="GO:0009279">
    <property type="term" value="C:cell outer membrane"/>
    <property type="evidence" value="ECO:0007669"/>
    <property type="project" value="UniProtKB-SubCell"/>
</dbReference>
<evidence type="ECO:0000259" key="8">
    <source>
        <dbReference type="Pfam" id="PF07715"/>
    </source>
</evidence>
<comment type="caution">
    <text evidence="9">The sequence shown here is derived from an EMBL/GenBank/DDBJ whole genome shotgun (WGS) entry which is preliminary data.</text>
</comment>
<evidence type="ECO:0000256" key="6">
    <source>
        <dbReference type="ARBA" id="ARBA00023237"/>
    </source>
</evidence>
<organism evidence="9">
    <name type="scientific">bioreactor metagenome</name>
    <dbReference type="NCBI Taxonomy" id="1076179"/>
    <lineage>
        <taxon>unclassified sequences</taxon>
        <taxon>metagenomes</taxon>
        <taxon>ecological metagenomes</taxon>
    </lineage>
</organism>
<evidence type="ECO:0000256" key="1">
    <source>
        <dbReference type="ARBA" id="ARBA00004571"/>
    </source>
</evidence>
<dbReference type="InterPro" id="IPR039426">
    <property type="entry name" value="TonB-dep_rcpt-like"/>
</dbReference>
<keyword evidence="5" id="KW-0472">Membrane</keyword>
<sequence length="815" mass="90114">MKRKSLNPFGRVLLLCVLLLSGQMTAAIASSQKSTINHSTGSPGPQNGAGSNLQNPAGAPEKGQPGRPDSLHLNLEEIILQANFVTDRQSPLRVATVDQKSIGKKAIGYTYPELIKNMPGIYATSESGSYGDARINIRGFKQENISVLLNGIPISGLVTGNMFWNNWLGLSDATHSIQVQKGIGASMLSDNSVGGTINIITQSTQAKPSTSMGMYITDYGQYKSHLSVNSGQTANGWAFSAMGSYAWGNGYPQSTGVNSWAYMVNISKKINNQHSLLFTALGSPERHKQRSSRLTEAEINQYGLAYNKNWGYHNGKERNLSENFYHKPYLTLHHFYKPSPKRELATAIYLSVGHGGGKWSESKGKRIIDFRAEGLVDWDAAEQANITAGASAQNIVTDYLAGHTQAGFKSNYSRKMASWTFNAGLHYQYYSTWEKEKITDLLGAEYWYEEYATKSLAGLAGRNPYKGIGDMVRTYNGKLINHLSLYTSAQYNSAGWDIRLGASAMGSTNQRWDRYNYIGDVYSKTATGSGMSIKGGVSRKLTRALSVYANAAIYSRIPYSDIYFSSGNNNITQGVKNENNLLAEAGVRYLFDRGSVELTLYHALWKNKSIMSNPYKQLDESNNRYLVRGLDAVHSGIEITGNYTPVRGLSLEGFAGLGDWKWKNDVTANIYDPYSSLLIQQIHVYSKGLPVGDAPQLQLSLSATANPVRNLELFADWNFYDQMYADFNPSDRQDINDRSPSYRIPSYSLINGGISWSPQPRGRKTSTVVYARIGNILNTRYIERGRDGASHTIESFSGFWGSPRSISLGIRLSFQ</sequence>
<dbReference type="InterPro" id="IPR036942">
    <property type="entry name" value="Beta-barrel_TonB_sf"/>
</dbReference>
<keyword evidence="3" id="KW-0812">Transmembrane</keyword>
<dbReference type="AlphaFoldDB" id="A0A644XLV9"/>
<feature type="domain" description="TonB-dependent receptor plug" evidence="8">
    <location>
        <begin position="88"/>
        <end position="196"/>
    </location>
</feature>
<dbReference type="GO" id="GO:0015344">
    <property type="term" value="F:siderophore uptake transmembrane transporter activity"/>
    <property type="evidence" value="ECO:0007669"/>
    <property type="project" value="TreeGrafter"/>
</dbReference>
<gene>
    <name evidence="9" type="primary">btuB_64</name>
    <name evidence="9" type="ORF">SDC9_63173</name>
</gene>
<dbReference type="GO" id="GO:0044718">
    <property type="term" value="P:siderophore transmembrane transport"/>
    <property type="evidence" value="ECO:0007669"/>
    <property type="project" value="TreeGrafter"/>
</dbReference>
<accession>A0A644XLV9</accession>
<evidence type="ECO:0000256" key="4">
    <source>
        <dbReference type="ARBA" id="ARBA00022729"/>
    </source>
</evidence>
<evidence type="ECO:0000256" key="3">
    <source>
        <dbReference type="ARBA" id="ARBA00022692"/>
    </source>
</evidence>
<keyword evidence="6" id="KW-0998">Cell outer membrane</keyword>
<dbReference type="InterPro" id="IPR012910">
    <property type="entry name" value="Plug_dom"/>
</dbReference>
<dbReference type="SUPFAM" id="SSF56935">
    <property type="entry name" value="Porins"/>
    <property type="match status" value="1"/>
</dbReference>
<protein>
    <submittedName>
        <fullName evidence="9">Vitamin B12 transporter BtuB</fullName>
    </submittedName>
</protein>
<dbReference type="PROSITE" id="PS52016">
    <property type="entry name" value="TONB_DEPENDENT_REC_3"/>
    <property type="match status" value="1"/>
</dbReference>
<dbReference type="PANTHER" id="PTHR30069">
    <property type="entry name" value="TONB-DEPENDENT OUTER MEMBRANE RECEPTOR"/>
    <property type="match status" value="1"/>
</dbReference>
<comment type="subcellular location">
    <subcellularLocation>
        <location evidence="1">Cell outer membrane</location>
        <topology evidence="1">Multi-pass membrane protein</topology>
    </subcellularLocation>
</comment>
<keyword evidence="4" id="KW-0732">Signal</keyword>
<feature type="compositionally biased region" description="Polar residues" evidence="7">
    <location>
        <begin position="35"/>
        <end position="55"/>
    </location>
</feature>
<proteinExistence type="predicted"/>
<dbReference type="EMBL" id="VSSQ01002678">
    <property type="protein sequence ID" value="MPM16791.1"/>
    <property type="molecule type" value="Genomic_DNA"/>
</dbReference>
<dbReference type="InterPro" id="IPR037066">
    <property type="entry name" value="Plug_dom_sf"/>
</dbReference>
<evidence type="ECO:0000256" key="7">
    <source>
        <dbReference type="SAM" id="MobiDB-lite"/>
    </source>
</evidence>
<keyword evidence="2" id="KW-0813">Transport</keyword>
<evidence type="ECO:0000256" key="2">
    <source>
        <dbReference type="ARBA" id="ARBA00022448"/>
    </source>
</evidence>
<dbReference type="Gene3D" id="2.170.130.10">
    <property type="entry name" value="TonB-dependent receptor, plug domain"/>
    <property type="match status" value="1"/>
</dbReference>
<evidence type="ECO:0000256" key="5">
    <source>
        <dbReference type="ARBA" id="ARBA00023136"/>
    </source>
</evidence>
<feature type="region of interest" description="Disordered" evidence="7">
    <location>
        <begin position="35"/>
        <end position="70"/>
    </location>
</feature>
<reference evidence="9" key="1">
    <citation type="submission" date="2019-08" db="EMBL/GenBank/DDBJ databases">
        <authorList>
            <person name="Kucharzyk K."/>
            <person name="Murdoch R.W."/>
            <person name="Higgins S."/>
            <person name="Loffler F."/>
        </authorList>
    </citation>
    <scope>NUCLEOTIDE SEQUENCE</scope>
</reference>
<dbReference type="Pfam" id="PF07715">
    <property type="entry name" value="Plug"/>
    <property type="match status" value="1"/>
</dbReference>